<dbReference type="GO" id="GO:0005829">
    <property type="term" value="C:cytosol"/>
    <property type="evidence" value="ECO:0007669"/>
    <property type="project" value="TreeGrafter"/>
</dbReference>
<comment type="subcellular location">
    <subcellularLocation>
        <location evidence="1">Cytoplasm</location>
    </subcellularLocation>
</comment>
<accession>A0A6A4IUL1</accession>
<comment type="similarity">
    <text evidence="2">Belongs to the peroxisomal targeting signal receptor family.</text>
</comment>
<keyword evidence="4" id="KW-0677">Repeat</keyword>
<keyword evidence="8" id="KW-1185">Reference proteome</keyword>
<dbReference type="PANTHER" id="PTHR10130:SF9">
    <property type="entry name" value="PEROXISOMAL TARGETING SIGNAL RECEPTOR"/>
    <property type="match status" value="1"/>
</dbReference>
<dbReference type="Proteomes" id="UP000799118">
    <property type="component" value="Unassembled WGS sequence"/>
</dbReference>
<evidence type="ECO:0000313" key="7">
    <source>
        <dbReference type="EMBL" id="KAE9411224.1"/>
    </source>
</evidence>
<organism evidence="7 8">
    <name type="scientific">Gymnopus androsaceus JB14</name>
    <dbReference type="NCBI Taxonomy" id="1447944"/>
    <lineage>
        <taxon>Eukaryota</taxon>
        <taxon>Fungi</taxon>
        <taxon>Dikarya</taxon>
        <taxon>Basidiomycota</taxon>
        <taxon>Agaricomycotina</taxon>
        <taxon>Agaricomycetes</taxon>
        <taxon>Agaricomycetidae</taxon>
        <taxon>Agaricales</taxon>
        <taxon>Marasmiineae</taxon>
        <taxon>Omphalotaceae</taxon>
        <taxon>Gymnopus</taxon>
    </lineage>
</organism>
<dbReference type="PROSITE" id="PS50005">
    <property type="entry name" value="TPR"/>
    <property type="match status" value="3"/>
</dbReference>
<keyword evidence="5 6" id="KW-0802">TPR repeat</keyword>
<dbReference type="Gene3D" id="1.25.40.10">
    <property type="entry name" value="Tetratricopeptide repeat domain"/>
    <property type="match status" value="1"/>
</dbReference>
<dbReference type="GO" id="GO:0005052">
    <property type="term" value="F:peroxisome matrix targeting signal-1 binding"/>
    <property type="evidence" value="ECO:0007669"/>
    <property type="project" value="TreeGrafter"/>
</dbReference>
<evidence type="ECO:0000256" key="1">
    <source>
        <dbReference type="ARBA" id="ARBA00004496"/>
    </source>
</evidence>
<evidence type="ECO:0000256" key="2">
    <source>
        <dbReference type="ARBA" id="ARBA00005348"/>
    </source>
</evidence>
<proteinExistence type="inferred from homology"/>
<dbReference type="SUPFAM" id="SSF48452">
    <property type="entry name" value="TPR-like"/>
    <property type="match status" value="1"/>
</dbReference>
<name>A0A6A4IUL1_9AGAR</name>
<dbReference type="OrthoDB" id="10006023at2759"/>
<reference evidence="7" key="1">
    <citation type="journal article" date="2019" name="Environ. Microbiol.">
        <title>Fungal ecological strategies reflected in gene transcription - a case study of two litter decomposers.</title>
        <authorList>
            <person name="Barbi F."/>
            <person name="Kohler A."/>
            <person name="Barry K."/>
            <person name="Baskaran P."/>
            <person name="Daum C."/>
            <person name="Fauchery L."/>
            <person name="Ihrmark K."/>
            <person name="Kuo A."/>
            <person name="LaButti K."/>
            <person name="Lipzen A."/>
            <person name="Morin E."/>
            <person name="Grigoriev I.V."/>
            <person name="Henrissat B."/>
            <person name="Lindahl B."/>
            <person name="Martin F."/>
        </authorList>
    </citation>
    <scope>NUCLEOTIDE SEQUENCE</scope>
    <source>
        <strain evidence="7">JB14</strain>
    </source>
</reference>
<dbReference type="InterPro" id="IPR011990">
    <property type="entry name" value="TPR-like_helical_dom_sf"/>
</dbReference>
<dbReference type="Pfam" id="PF13432">
    <property type="entry name" value="TPR_16"/>
    <property type="match status" value="1"/>
</dbReference>
<dbReference type="InterPro" id="IPR024111">
    <property type="entry name" value="PEX5/PEX5L"/>
</dbReference>
<feature type="repeat" description="TPR" evidence="6">
    <location>
        <begin position="548"/>
        <end position="581"/>
    </location>
</feature>
<gene>
    <name evidence="7" type="ORF">BT96DRAFT_3574</name>
</gene>
<feature type="repeat" description="TPR" evidence="6">
    <location>
        <begin position="480"/>
        <end position="513"/>
    </location>
</feature>
<dbReference type="AlphaFoldDB" id="A0A6A4IUL1"/>
<dbReference type="GO" id="GO:0005778">
    <property type="term" value="C:peroxisomal membrane"/>
    <property type="evidence" value="ECO:0007669"/>
    <property type="project" value="TreeGrafter"/>
</dbReference>
<evidence type="ECO:0000313" key="8">
    <source>
        <dbReference type="Proteomes" id="UP000799118"/>
    </source>
</evidence>
<dbReference type="SMART" id="SM00028">
    <property type="entry name" value="TPR"/>
    <property type="match status" value="3"/>
</dbReference>
<protein>
    <submittedName>
        <fullName evidence="7">TPR-like protein</fullName>
    </submittedName>
</protein>
<dbReference type="InterPro" id="IPR019734">
    <property type="entry name" value="TPR_rpt"/>
</dbReference>
<dbReference type="PANTHER" id="PTHR10130">
    <property type="entry name" value="PEROXISOMAL TARGETING SIGNAL 1 RECEPTOR PEX5"/>
    <property type="match status" value="1"/>
</dbReference>
<evidence type="ECO:0000256" key="6">
    <source>
        <dbReference type="PROSITE-ProRule" id="PRU00339"/>
    </source>
</evidence>
<dbReference type="EMBL" id="ML769383">
    <property type="protein sequence ID" value="KAE9411224.1"/>
    <property type="molecule type" value="Genomic_DNA"/>
</dbReference>
<sequence>MSFQSLISGSECAAPANPLSQVLKHTEADRSIQQDRFAGPSSSRLYQLPGASSSAASGQDLALARQFFEANHGGPAFAPSAIPELSSPQMNEAWVAEQQQHMRMFESSKAQSHWAAEFDGSARQTPLPQPQLLHSDPQQPQSYMPQAGMYGNYMPRTNMFMGGPPLMQSYTPPIADLGKGKGKSREADFEAAFAQAAAFLPQESATSQIVEVDDGVSEIDEAFKSTSLQDSAATSSDFKRVWDHLQNSDAPPPAEDLAKWEAEFNQLMSAQRDDLNYGNAMQEAWESGLGDIESTTFGDPPIKFDNDGLPILGDYVFETNNKYLDPSNSTSSPLSDAKALLDQNGALSEATLLLEAAIQKGDLGEGGYEAWILLGETKNMDEHEEAGMRALNEGVKRAEAAGASGAGMMSLAISFTNESMDRASHVMLLRWLRARFPDHPVPEETVKAMSMHSSWDTHTKITDVFLNLARQQHSQGIVDPDLQVGLGVLYYTNGEYALAKDCFESALSQRPGDYLLWNRLGSALSNGSKPEEALGAYREALQLRPTYTRAIYNVGVACLNIGAHKEAAEHFLSALALQEQTSGETSDQLWFTLRRALSSMDRADLAELAKRESKINLDLFRKEGFDF</sequence>
<dbReference type="GO" id="GO:0016560">
    <property type="term" value="P:protein import into peroxisome matrix, docking"/>
    <property type="evidence" value="ECO:0007669"/>
    <property type="project" value="TreeGrafter"/>
</dbReference>
<evidence type="ECO:0000256" key="5">
    <source>
        <dbReference type="ARBA" id="ARBA00022803"/>
    </source>
</evidence>
<evidence type="ECO:0000256" key="3">
    <source>
        <dbReference type="ARBA" id="ARBA00022490"/>
    </source>
</evidence>
<feature type="repeat" description="TPR" evidence="6">
    <location>
        <begin position="514"/>
        <end position="547"/>
    </location>
</feature>
<evidence type="ECO:0000256" key="4">
    <source>
        <dbReference type="ARBA" id="ARBA00022737"/>
    </source>
</evidence>
<keyword evidence="3" id="KW-0963">Cytoplasm</keyword>